<evidence type="ECO:0000256" key="4">
    <source>
        <dbReference type="ARBA" id="ARBA00022833"/>
    </source>
</evidence>
<dbReference type="PANTHER" id="PTHR12675:SF6">
    <property type="entry name" value="ZINC FINGER CCCH DOMAIN-CONTAINING PROTEIN 10"/>
    <property type="match status" value="1"/>
</dbReference>
<keyword evidence="4 5" id="KW-0862">Zinc</keyword>
<dbReference type="Gene3D" id="3.30.1370.210">
    <property type="match status" value="2"/>
</dbReference>
<feature type="domain" description="C3H1-type" evidence="8">
    <location>
        <begin position="56"/>
        <end position="82"/>
    </location>
</feature>
<proteinExistence type="predicted"/>
<evidence type="ECO:0000259" key="8">
    <source>
        <dbReference type="PROSITE" id="PS50103"/>
    </source>
</evidence>
<evidence type="ECO:0000256" key="3">
    <source>
        <dbReference type="ARBA" id="ARBA00022771"/>
    </source>
</evidence>
<dbReference type="GO" id="GO:0003723">
    <property type="term" value="F:RNA binding"/>
    <property type="evidence" value="ECO:0007669"/>
    <property type="project" value="TreeGrafter"/>
</dbReference>
<keyword evidence="6" id="KW-0175">Coiled coil</keyword>
<evidence type="ECO:0000256" key="6">
    <source>
        <dbReference type="SAM" id="Coils"/>
    </source>
</evidence>
<evidence type="ECO:0000313" key="10">
    <source>
        <dbReference type="Proteomes" id="UP000054359"/>
    </source>
</evidence>
<reference evidence="9 10" key="1">
    <citation type="submission" date="2013-11" db="EMBL/GenBank/DDBJ databases">
        <title>Genome sequencing of Stegodyphus mimosarum.</title>
        <authorList>
            <person name="Bechsgaard J."/>
        </authorList>
    </citation>
    <scope>NUCLEOTIDE SEQUENCE [LARGE SCALE GENOMIC DNA]</scope>
</reference>
<evidence type="ECO:0000313" key="9">
    <source>
        <dbReference type="EMBL" id="KFM63806.1"/>
    </source>
</evidence>
<keyword evidence="10" id="KW-1185">Reference proteome</keyword>
<feature type="coiled-coil region" evidence="6">
    <location>
        <begin position="200"/>
        <end position="234"/>
    </location>
</feature>
<sequence length="350" mass="39403">MSEGNMHGETDNASLNGDDNDSKESICRDFLRNVCKRGKFCRFKHPEGDEAEALGKKELVFCHDFQNKECRRPNCKFVHCTKQEEEIFRSTGRLPGAVLESMGNKSHMQSAKIPICKDYLKGECRRAGRCKFRHLSAFELQMESNNQNNNRLRRDRFDNNDRYDTFIGYEPQAKRRAYENSFSDSTFPLGERRPMMSQHYRMLEEENAMLLHKIEELKKQVVDLTATNEFLLDQNAQLRVSKQTLVSPISQQLIPHTLTPTMPSLPAPSITQLSQIPLSSDLGAASLTPDLTLGQGIAPVSIAPSQVTLPTISAASLSQSLPQTIITSTALISYPIMTQSMRPVIPHSLG</sequence>
<evidence type="ECO:0000256" key="1">
    <source>
        <dbReference type="ARBA" id="ARBA00022723"/>
    </source>
</evidence>
<feature type="zinc finger region" description="C3H1-type" evidence="5">
    <location>
        <begin position="56"/>
        <end position="82"/>
    </location>
</feature>
<keyword evidence="3 5" id="KW-0863">Zinc-finger</keyword>
<dbReference type="PROSITE" id="PS50103">
    <property type="entry name" value="ZF_C3H1"/>
    <property type="match status" value="3"/>
</dbReference>
<gene>
    <name evidence="9" type="ORF">X975_19662</name>
</gene>
<evidence type="ECO:0000256" key="5">
    <source>
        <dbReference type="PROSITE-ProRule" id="PRU00723"/>
    </source>
</evidence>
<dbReference type="PANTHER" id="PTHR12675">
    <property type="entry name" value="MUSCLEBLIND-LIKE PROTEIN"/>
    <property type="match status" value="1"/>
</dbReference>
<organism evidence="9 10">
    <name type="scientific">Stegodyphus mimosarum</name>
    <name type="common">African social velvet spider</name>
    <dbReference type="NCBI Taxonomy" id="407821"/>
    <lineage>
        <taxon>Eukaryota</taxon>
        <taxon>Metazoa</taxon>
        <taxon>Ecdysozoa</taxon>
        <taxon>Arthropoda</taxon>
        <taxon>Chelicerata</taxon>
        <taxon>Arachnida</taxon>
        <taxon>Araneae</taxon>
        <taxon>Araneomorphae</taxon>
        <taxon>Entelegynae</taxon>
        <taxon>Eresoidea</taxon>
        <taxon>Eresidae</taxon>
        <taxon>Stegodyphus</taxon>
    </lineage>
</organism>
<feature type="region of interest" description="Disordered" evidence="7">
    <location>
        <begin position="1"/>
        <end position="21"/>
    </location>
</feature>
<evidence type="ECO:0000256" key="2">
    <source>
        <dbReference type="ARBA" id="ARBA00022737"/>
    </source>
</evidence>
<dbReference type="InterPro" id="IPR036855">
    <property type="entry name" value="Znf_CCCH_sf"/>
</dbReference>
<keyword evidence="2" id="KW-0677">Repeat</keyword>
<dbReference type="AlphaFoldDB" id="A0A087TFB7"/>
<dbReference type="SMART" id="SM00356">
    <property type="entry name" value="ZnF_C3H1"/>
    <property type="match status" value="3"/>
</dbReference>
<feature type="compositionally biased region" description="Basic and acidic residues" evidence="7">
    <location>
        <begin position="1"/>
        <end position="10"/>
    </location>
</feature>
<dbReference type="Pfam" id="PF00642">
    <property type="entry name" value="zf-CCCH"/>
    <property type="match status" value="1"/>
</dbReference>
<name>A0A087TFB7_STEMI</name>
<dbReference type="SUPFAM" id="SSF90229">
    <property type="entry name" value="CCCH zinc finger"/>
    <property type="match status" value="1"/>
</dbReference>
<dbReference type="GO" id="GO:0008270">
    <property type="term" value="F:zinc ion binding"/>
    <property type="evidence" value="ECO:0007669"/>
    <property type="project" value="UniProtKB-KW"/>
</dbReference>
<dbReference type="Proteomes" id="UP000054359">
    <property type="component" value="Unassembled WGS sequence"/>
</dbReference>
<dbReference type="OMA" id="MSGCLSI"/>
<feature type="non-terminal residue" evidence="9">
    <location>
        <position position="350"/>
    </location>
</feature>
<accession>A0A087TFB7</accession>
<evidence type="ECO:0000256" key="7">
    <source>
        <dbReference type="SAM" id="MobiDB-lite"/>
    </source>
</evidence>
<feature type="zinc finger region" description="C3H1-type" evidence="5">
    <location>
        <begin position="110"/>
        <end position="137"/>
    </location>
</feature>
<feature type="domain" description="C3H1-type" evidence="8">
    <location>
        <begin position="110"/>
        <end position="137"/>
    </location>
</feature>
<dbReference type="OrthoDB" id="250836at2759"/>
<protein>
    <submittedName>
        <fullName evidence="9">Zinc finger CCCH domain-containing protein 10</fullName>
    </submittedName>
</protein>
<dbReference type="EMBL" id="KK114966">
    <property type="protein sequence ID" value="KFM63806.1"/>
    <property type="molecule type" value="Genomic_DNA"/>
</dbReference>
<feature type="zinc finger region" description="C3H1-type" evidence="5">
    <location>
        <begin position="21"/>
        <end position="48"/>
    </location>
</feature>
<keyword evidence="1 5" id="KW-0479">Metal-binding</keyword>
<dbReference type="InterPro" id="IPR000571">
    <property type="entry name" value="Znf_CCCH"/>
</dbReference>
<feature type="domain" description="C3H1-type" evidence="8">
    <location>
        <begin position="21"/>
        <end position="48"/>
    </location>
</feature>
<dbReference type="GO" id="GO:0043484">
    <property type="term" value="P:regulation of RNA splicing"/>
    <property type="evidence" value="ECO:0007669"/>
    <property type="project" value="TreeGrafter"/>
</dbReference>